<dbReference type="GeneID" id="102360616"/>
<comment type="caution">
    <text evidence="6">Lacks conserved residue(s) required for the propagation of feature annotation.</text>
</comment>
<dbReference type="GeneTree" id="ENSGT01100000263515"/>
<keyword evidence="3 7" id="KW-0732">Signal</keyword>
<dbReference type="Pfam" id="PF00354">
    <property type="entry name" value="Pentaxin"/>
    <property type="match status" value="1"/>
</dbReference>
<dbReference type="Proteomes" id="UP000008672">
    <property type="component" value="Unassembled WGS sequence"/>
</dbReference>
<dbReference type="InterPro" id="IPR001759">
    <property type="entry name" value="PTX_dom"/>
</dbReference>
<dbReference type="InterPro" id="IPR051005">
    <property type="entry name" value="Pentraxin_domain"/>
</dbReference>
<evidence type="ECO:0000256" key="1">
    <source>
        <dbReference type="ARBA" id="ARBA00001913"/>
    </source>
</evidence>
<keyword evidence="10" id="KW-1185">Reference proteome</keyword>
<comment type="cofactor">
    <cofactor evidence="1">
        <name>Ca(2+)</name>
        <dbReference type="ChEBI" id="CHEBI:29108"/>
    </cofactor>
</comment>
<dbReference type="SMART" id="SM00159">
    <property type="entry name" value="PTX"/>
    <property type="match status" value="1"/>
</dbReference>
<dbReference type="AlphaFoldDB" id="M3XJS6"/>
<dbReference type="OMA" id="SNSYVEM"/>
<organism evidence="9 10">
    <name type="scientific">Latimeria chalumnae</name>
    <name type="common">Coelacanth</name>
    <dbReference type="NCBI Taxonomy" id="7897"/>
    <lineage>
        <taxon>Eukaryota</taxon>
        <taxon>Metazoa</taxon>
        <taxon>Chordata</taxon>
        <taxon>Craniata</taxon>
        <taxon>Vertebrata</taxon>
        <taxon>Euteleostomi</taxon>
        <taxon>Coelacanthiformes</taxon>
        <taxon>Coelacanthidae</taxon>
        <taxon>Latimeria</taxon>
    </lineage>
</organism>
<evidence type="ECO:0000256" key="2">
    <source>
        <dbReference type="ARBA" id="ARBA00022723"/>
    </source>
</evidence>
<keyword evidence="5" id="KW-1015">Disulfide bond</keyword>
<dbReference type="PROSITE" id="PS51828">
    <property type="entry name" value="PTX_2"/>
    <property type="match status" value="1"/>
</dbReference>
<dbReference type="KEGG" id="lcm:102360616"/>
<sequence>MAPRVFLTVLFSLSFTYIPCIDAQDPGSIHYQRADPAPPALSCLQLKKLCAPRGCNQAMEEKREQINADTCKKNALIFTEKSDRNYVVLHPDKPLDLSAFTLCMRLATEIEAGEEICLFSYHNMGDALNLWCEQDGTYSLYLLYKEGVHFTFPQLDTFWNHLCVTWESSSGLTAFWINGKKTMRKSYRAGFTIPAGGIVILGQDQDSPGGSFEMQQSFYGEIADVSLWDYVLTSDEIASLSEGSRCPKGNILDWESIKYTTEGHVTIRPINDYE</sequence>
<gene>
    <name evidence="9" type="primary">LOC102360616</name>
</gene>
<evidence type="ECO:0000256" key="4">
    <source>
        <dbReference type="ARBA" id="ARBA00022837"/>
    </source>
</evidence>
<dbReference type="InterPro" id="IPR030476">
    <property type="entry name" value="Pentaxin_CS"/>
</dbReference>
<dbReference type="EMBL" id="AFYH01229959">
    <property type="status" value="NOT_ANNOTATED_CDS"/>
    <property type="molecule type" value="Genomic_DNA"/>
</dbReference>
<name>M3XJS6_LATCH</name>
<dbReference type="HOGENOM" id="CLU_032051_2_0_1"/>
<dbReference type="Gene3D" id="2.60.120.200">
    <property type="match status" value="1"/>
</dbReference>
<dbReference type="EMBL" id="AFYH01229958">
    <property type="status" value="NOT_ANNOTATED_CDS"/>
    <property type="molecule type" value="Genomic_DNA"/>
</dbReference>
<dbReference type="OrthoDB" id="547680at2759"/>
<accession>M3XJS6</accession>
<evidence type="ECO:0000256" key="6">
    <source>
        <dbReference type="PROSITE-ProRule" id="PRU01172"/>
    </source>
</evidence>
<dbReference type="PANTHER" id="PTHR45869">
    <property type="entry name" value="C-REACTIVE PROTEIN-RELATED"/>
    <property type="match status" value="1"/>
</dbReference>
<dbReference type="Ensembl" id="ENSLACT00000026591.1">
    <property type="protein sequence ID" value="ENSLACP00000022982.1"/>
    <property type="gene ID" value="ENSLACG00000022115.1"/>
</dbReference>
<keyword evidence="4" id="KW-0106">Calcium</keyword>
<dbReference type="InterPro" id="IPR013320">
    <property type="entry name" value="ConA-like_dom_sf"/>
</dbReference>
<reference evidence="10" key="1">
    <citation type="submission" date="2011-08" db="EMBL/GenBank/DDBJ databases">
        <title>The draft genome of Latimeria chalumnae.</title>
        <authorList>
            <person name="Di Palma F."/>
            <person name="Alfoldi J."/>
            <person name="Johnson J."/>
            <person name="Berlin A."/>
            <person name="Gnerre S."/>
            <person name="Jaffe D."/>
            <person name="MacCallum I."/>
            <person name="Young S."/>
            <person name="Walker B.J."/>
            <person name="Lander E."/>
            <person name="Lindblad-Toh K."/>
        </authorList>
    </citation>
    <scope>NUCLEOTIDE SEQUENCE [LARGE SCALE GENOMIC DNA]</scope>
    <source>
        <strain evidence="10">Wild caught</strain>
    </source>
</reference>
<dbReference type="PROSITE" id="PS00289">
    <property type="entry name" value="PTX_1"/>
    <property type="match status" value="1"/>
</dbReference>
<protein>
    <submittedName>
        <fullName evidence="9">C-reactive protein 2</fullName>
    </submittedName>
</protein>
<evidence type="ECO:0000313" key="9">
    <source>
        <dbReference type="Ensembl" id="ENSLACP00000022982.1"/>
    </source>
</evidence>
<evidence type="ECO:0000256" key="5">
    <source>
        <dbReference type="ARBA" id="ARBA00023157"/>
    </source>
</evidence>
<dbReference type="eggNOG" id="ENOG502S26Y">
    <property type="taxonomic scope" value="Eukaryota"/>
</dbReference>
<keyword evidence="2" id="KW-0479">Metal-binding</keyword>
<dbReference type="GO" id="GO:0046872">
    <property type="term" value="F:metal ion binding"/>
    <property type="evidence" value="ECO:0007669"/>
    <property type="project" value="UniProtKB-KW"/>
</dbReference>
<evidence type="ECO:0000256" key="7">
    <source>
        <dbReference type="SAM" id="SignalP"/>
    </source>
</evidence>
<proteinExistence type="predicted"/>
<evidence type="ECO:0000256" key="3">
    <source>
        <dbReference type="ARBA" id="ARBA00022729"/>
    </source>
</evidence>
<feature type="chain" id="PRO_5004043414" evidence="7">
    <location>
        <begin position="24"/>
        <end position="274"/>
    </location>
</feature>
<feature type="domain" description="Pentraxin (PTX)" evidence="8">
    <location>
        <begin position="72"/>
        <end position="273"/>
    </location>
</feature>
<reference evidence="9" key="2">
    <citation type="submission" date="2025-08" db="UniProtKB">
        <authorList>
            <consortium name="Ensembl"/>
        </authorList>
    </citation>
    <scope>IDENTIFICATION</scope>
</reference>
<evidence type="ECO:0000259" key="8">
    <source>
        <dbReference type="PROSITE" id="PS51828"/>
    </source>
</evidence>
<feature type="signal peptide" evidence="7">
    <location>
        <begin position="1"/>
        <end position="23"/>
    </location>
</feature>
<reference evidence="9" key="3">
    <citation type="submission" date="2025-09" db="UniProtKB">
        <authorList>
            <consortium name="Ensembl"/>
        </authorList>
    </citation>
    <scope>IDENTIFICATION</scope>
</reference>
<dbReference type="PANTHER" id="PTHR45869:SF2">
    <property type="entry name" value="C-REACTIVE PROTEIN-RELATED"/>
    <property type="match status" value="1"/>
</dbReference>
<dbReference type="PRINTS" id="PR00895">
    <property type="entry name" value="PENTAXIN"/>
</dbReference>
<evidence type="ECO:0000313" key="10">
    <source>
        <dbReference type="Proteomes" id="UP000008672"/>
    </source>
</evidence>
<dbReference type="InParanoid" id="M3XJS6"/>
<dbReference type="RefSeq" id="XP_006011428.2">
    <property type="nucleotide sequence ID" value="XM_006011366.3"/>
</dbReference>
<dbReference type="SUPFAM" id="SSF49899">
    <property type="entry name" value="Concanavalin A-like lectins/glucanases"/>
    <property type="match status" value="1"/>
</dbReference>